<evidence type="ECO:0000256" key="7">
    <source>
        <dbReference type="SAM" id="MobiDB-lite"/>
    </source>
</evidence>
<dbReference type="Proteomes" id="UP000069272">
    <property type="component" value="Chromosome 3L"/>
</dbReference>
<keyword evidence="3" id="KW-0677">Repeat</keyword>
<feature type="domain" description="C2H2-type" evidence="8">
    <location>
        <begin position="66"/>
        <end position="96"/>
    </location>
</feature>
<evidence type="ECO:0000256" key="2">
    <source>
        <dbReference type="ARBA" id="ARBA00022723"/>
    </source>
</evidence>
<dbReference type="InterPro" id="IPR036236">
    <property type="entry name" value="Znf_C2H2_sf"/>
</dbReference>
<dbReference type="GO" id="GO:0008270">
    <property type="term" value="F:zinc ion binding"/>
    <property type="evidence" value="ECO:0007669"/>
    <property type="project" value="UniProtKB-KW"/>
</dbReference>
<dbReference type="STRING" id="7167.A0A182FEF5"/>
<dbReference type="KEGG" id="aali:118465640"/>
<dbReference type="PROSITE" id="PS50157">
    <property type="entry name" value="ZINC_FINGER_C2H2_2"/>
    <property type="match status" value="7"/>
</dbReference>
<dbReference type="GeneID" id="118465640"/>
<dbReference type="PANTHER" id="PTHR16515:SF66">
    <property type="entry name" value="C2H2-TYPE DOMAIN-CONTAINING PROTEIN"/>
    <property type="match status" value="1"/>
</dbReference>
<dbReference type="PANTHER" id="PTHR16515">
    <property type="entry name" value="PR DOMAIN ZINC FINGER PROTEIN"/>
    <property type="match status" value="1"/>
</dbReference>
<feature type="region of interest" description="Disordered" evidence="7">
    <location>
        <begin position="1"/>
        <end position="34"/>
    </location>
</feature>
<dbReference type="Pfam" id="PF00096">
    <property type="entry name" value="zf-C2H2"/>
    <property type="match status" value="3"/>
</dbReference>
<keyword evidence="6" id="KW-0539">Nucleus</keyword>
<dbReference type="SUPFAM" id="SSF57667">
    <property type="entry name" value="beta-beta-alpha zinc fingers"/>
    <property type="match status" value="5"/>
</dbReference>
<dbReference type="RefSeq" id="XP_035789941.1">
    <property type="nucleotide sequence ID" value="XM_035934048.1"/>
</dbReference>
<protein>
    <recommendedName>
        <fullName evidence="8">C2H2-type domain-containing protein</fullName>
    </recommendedName>
</protein>
<reference evidence="9" key="2">
    <citation type="submission" date="2022-08" db="UniProtKB">
        <authorList>
            <consortium name="EnsemblMetazoa"/>
        </authorList>
    </citation>
    <scope>IDENTIFICATION</scope>
    <source>
        <strain evidence="9">STECLA/ALBI9_A</strain>
    </source>
</reference>
<keyword evidence="4" id="KW-0863">Zinc-finger</keyword>
<keyword evidence="5" id="KW-0862">Zinc</keyword>
<dbReference type="Gene3D" id="3.30.160.60">
    <property type="entry name" value="Classic Zinc Finger"/>
    <property type="match status" value="5"/>
</dbReference>
<feature type="domain" description="C2H2-type" evidence="8">
    <location>
        <begin position="134"/>
        <end position="161"/>
    </location>
</feature>
<accession>A0A182FEF5</accession>
<feature type="domain" description="C2H2-type" evidence="8">
    <location>
        <begin position="187"/>
        <end position="215"/>
    </location>
</feature>
<evidence type="ECO:0000256" key="3">
    <source>
        <dbReference type="ARBA" id="ARBA00022737"/>
    </source>
</evidence>
<dbReference type="InterPro" id="IPR013087">
    <property type="entry name" value="Znf_C2H2_type"/>
</dbReference>
<dbReference type="VEuPathDB" id="VectorBase:AALB004896"/>
<sequence>MAFSTDSPSENSEPELQTAKAKAPDEPQHPEQAKSQQYKCEFCGECFRRKDSHDRHRFTHTGIYEYICSEPGCDKQYTNRSHLKRHIRANHTRPLAVLTRTTIDCEDASCTLKFHTKLAMKRHYQTKHVLGKPHACDQCEERFWRKSQLRVHKFKHTDQYPHRCEHCHSGFVNLKSMRNHRCNSNLRPCPDCSKEFKLWSELVAHRRLEHPNRFRCEHCSKVFHTKRCLKAHARSHVTDDEHEVFECPHAGCPRFYKHERNLYAHVRSKHEGAKKFVCEEEGCGRVLSTRQKLEHHLKLHQCAARSVQRVETTEVEAPTLSDPLPEVVAVEDVHAEDLSNLDPPELDETGFSSSMPKAVSGMKAKKTKVPKLAEQFFADSASESETEGGSRAANILSSNVLTIHKQLEALRNEASRI</sequence>
<dbReference type="PROSITE" id="PS00028">
    <property type="entry name" value="ZINC_FINGER_C2H2_1"/>
    <property type="match status" value="8"/>
</dbReference>
<evidence type="ECO:0000256" key="5">
    <source>
        <dbReference type="ARBA" id="ARBA00022833"/>
    </source>
</evidence>
<feature type="domain" description="C2H2-type" evidence="8">
    <location>
        <begin position="38"/>
        <end position="65"/>
    </location>
</feature>
<dbReference type="GO" id="GO:0005634">
    <property type="term" value="C:nucleus"/>
    <property type="evidence" value="ECO:0007669"/>
    <property type="project" value="UniProtKB-SubCell"/>
</dbReference>
<keyword evidence="2" id="KW-0479">Metal-binding</keyword>
<feature type="compositionally biased region" description="Basic and acidic residues" evidence="7">
    <location>
        <begin position="22"/>
        <end position="32"/>
    </location>
</feature>
<dbReference type="FunFam" id="3.30.160.60:FF:000446">
    <property type="entry name" value="Zinc finger protein"/>
    <property type="match status" value="1"/>
</dbReference>
<dbReference type="VEuPathDB" id="VectorBase:AALB20_038391"/>
<dbReference type="EnsemblMetazoa" id="AALB004896-RA">
    <property type="protein sequence ID" value="AALB004896-PA"/>
    <property type="gene ID" value="AALB004896"/>
</dbReference>
<feature type="domain" description="C2H2-type" evidence="8">
    <location>
        <begin position="245"/>
        <end position="275"/>
    </location>
</feature>
<dbReference type="SMART" id="SM00355">
    <property type="entry name" value="ZnF_C2H2"/>
    <property type="match status" value="9"/>
</dbReference>
<dbReference type="InterPro" id="IPR050331">
    <property type="entry name" value="Zinc_finger"/>
</dbReference>
<evidence type="ECO:0000256" key="1">
    <source>
        <dbReference type="ARBA" id="ARBA00004123"/>
    </source>
</evidence>
<comment type="subcellular location">
    <subcellularLocation>
        <location evidence="1">Nucleus</location>
    </subcellularLocation>
</comment>
<feature type="domain" description="C2H2-type" evidence="8">
    <location>
        <begin position="214"/>
        <end position="241"/>
    </location>
</feature>
<evidence type="ECO:0000313" key="10">
    <source>
        <dbReference type="Proteomes" id="UP000069272"/>
    </source>
</evidence>
<dbReference type="GO" id="GO:0010468">
    <property type="term" value="P:regulation of gene expression"/>
    <property type="evidence" value="ECO:0007669"/>
    <property type="project" value="TreeGrafter"/>
</dbReference>
<reference evidence="9 10" key="1">
    <citation type="journal article" date="2017" name="G3 (Bethesda)">
        <title>The Physical Genome Mapping of Anopheles albimanus Corrected Scaffold Misassemblies and Identified Interarm Rearrangements in Genus Anopheles.</title>
        <authorList>
            <person name="Artemov G.N."/>
            <person name="Peery A.N."/>
            <person name="Jiang X."/>
            <person name="Tu Z."/>
            <person name="Stegniy V.N."/>
            <person name="Sharakhova M.V."/>
            <person name="Sharakhov I.V."/>
        </authorList>
    </citation>
    <scope>NUCLEOTIDE SEQUENCE [LARGE SCALE GENOMIC DNA]</scope>
    <source>
        <strain evidence="9 10">ALBI9_A</strain>
    </source>
</reference>
<keyword evidence="10" id="KW-1185">Reference proteome</keyword>
<evidence type="ECO:0000256" key="4">
    <source>
        <dbReference type="ARBA" id="ARBA00022771"/>
    </source>
</evidence>
<feature type="region of interest" description="Disordered" evidence="7">
    <location>
        <begin position="336"/>
        <end position="356"/>
    </location>
</feature>
<dbReference type="AlphaFoldDB" id="A0A182FEF5"/>
<name>A0A182FEF5_ANOAL</name>
<evidence type="ECO:0000256" key="6">
    <source>
        <dbReference type="ARBA" id="ARBA00023242"/>
    </source>
</evidence>
<dbReference type="OrthoDB" id="2687452at2759"/>
<feature type="compositionally biased region" description="Polar residues" evidence="7">
    <location>
        <begin position="1"/>
        <end position="15"/>
    </location>
</feature>
<evidence type="ECO:0000313" key="9">
    <source>
        <dbReference type="EnsemblMetazoa" id="AALB004896-PA"/>
    </source>
</evidence>
<proteinExistence type="predicted"/>
<organism evidence="9 10">
    <name type="scientific">Anopheles albimanus</name>
    <name type="common">New world malaria mosquito</name>
    <dbReference type="NCBI Taxonomy" id="7167"/>
    <lineage>
        <taxon>Eukaryota</taxon>
        <taxon>Metazoa</taxon>
        <taxon>Ecdysozoa</taxon>
        <taxon>Arthropoda</taxon>
        <taxon>Hexapoda</taxon>
        <taxon>Insecta</taxon>
        <taxon>Pterygota</taxon>
        <taxon>Neoptera</taxon>
        <taxon>Endopterygota</taxon>
        <taxon>Diptera</taxon>
        <taxon>Nematocera</taxon>
        <taxon>Culicoidea</taxon>
        <taxon>Culicidae</taxon>
        <taxon>Anophelinae</taxon>
        <taxon>Anopheles</taxon>
    </lineage>
</organism>
<evidence type="ECO:0000259" key="8">
    <source>
        <dbReference type="PROSITE" id="PS50157"/>
    </source>
</evidence>
<feature type="domain" description="C2H2-type" evidence="8">
    <location>
        <begin position="276"/>
        <end position="300"/>
    </location>
</feature>